<name>A0A439DF78_9PEZI</name>
<protein>
    <recommendedName>
        <fullName evidence="2">AAA+ ATPase domain-containing protein</fullName>
    </recommendedName>
</protein>
<accession>A0A439DF78</accession>
<dbReference type="PANTHER" id="PTHR46411">
    <property type="entry name" value="FAMILY ATPASE, PUTATIVE-RELATED"/>
    <property type="match status" value="1"/>
</dbReference>
<dbReference type="Pfam" id="PF22942">
    <property type="entry name" value="DUF7025"/>
    <property type="match status" value="1"/>
</dbReference>
<dbReference type="GO" id="GO:0016887">
    <property type="term" value="F:ATP hydrolysis activity"/>
    <property type="evidence" value="ECO:0007669"/>
    <property type="project" value="InterPro"/>
</dbReference>
<dbReference type="Pfam" id="PF00004">
    <property type="entry name" value="AAA"/>
    <property type="match status" value="1"/>
</dbReference>
<dbReference type="SUPFAM" id="SSF52540">
    <property type="entry name" value="P-loop containing nucleoside triphosphate hydrolases"/>
    <property type="match status" value="1"/>
</dbReference>
<feature type="region of interest" description="Disordered" evidence="1">
    <location>
        <begin position="86"/>
        <end position="124"/>
    </location>
</feature>
<keyword evidence="4" id="KW-1185">Reference proteome</keyword>
<reference evidence="3 4" key="1">
    <citation type="submission" date="2018-12" db="EMBL/GenBank/DDBJ databases">
        <title>Draft genome sequence of Xylaria grammica IHI A82.</title>
        <authorList>
            <person name="Buettner E."/>
            <person name="Kellner H."/>
        </authorList>
    </citation>
    <scope>NUCLEOTIDE SEQUENCE [LARGE SCALE GENOMIC DNA]</scope>
    <source>
        <strain evidence="3 4">IHI A82</strain>
    </source>
</reference>
<dbReference type="InterPro" id="IPR003593">
    <property type="entry name" value="AAA+_ATPase"/>
</dbReference>
<feature type="compositionally biased region" description="Acidic residues" evidence="1">
    <location>
        <begin position="51"/>
        <end position="61"/>
    </location>
</feature>
<dbReference type="SMART" id="SM00382">
    <property type="entry name" value="AAA"/>
    <property type="match status" value="1"/>
</dbReference>
<dbReference type="Proteomes" id="UP000286045">
    <property type="component" value="Unassembled WGS sequence"/>
</dbReference>
<dbReference type="EMBL" id="RYZI01000035">
    <property type="protein sequence ID" value="RWA13067.1"/>
    <property type="molecule type" value="Genomic_DNA"/>
</dbReference>
<dbReference type="InterPro" id="IPR056599">
    <property type="entry name" value="AAA_lid_fung"/>
</dbReference>
<feature type="compositionally biased region" description="Basic and acidic residues" evidence="1">
    <location>
        <begin position="1"/>
        <end position="21"/>
    </location>
</feature>
<dbReference type="Pfam" id="PF23232">
    <property type="entry name" value="AAA_lid_13"/>
    <property type="match status" value="1"/>
</dbReference>
<dbReference type="STRING" id="363999.A0A439DF78"/>
<dbReference type="InterPro" id="IPR027417">
    <property type="entry name" value="P-loop_NTPase"/>
</dbReference>
<dbReference type="InterPro" id="IPR003959">
    <property type="entry name" value="ATPase_AAA_core"/>
</dbReference>
<feature type="region of interest" description="Disordered" evidence="1">
    <location>
        <begin position="1"/>
        <end position="61"/>
    </location>
</feature>
<evidence type="ECO:0000313" key="4">
    <source>
        <dbReference type="Proteomes" id="UP000286045"/>
    </source>
</evidence>
<dbReference type="CDD" id="cd19481">
    <property type="entry name" value="RecA-like_protease"/>
    <property type="match status" value="1"/>
</dbReference>
<dbReference type="AlphaFoldDB" id="A0A439DF78"/>
<gene>
    <name evidence="3" type="ORF">EKO27_g2020</name>
</gene>
<evidence type="ECO:0000259" key="2">
    <source>
        <dbReference type="SMART" id="SM00382"/>
    </source>
</evidence>
<dbReference type="Gene3D" id="3.40.50.300">
    <property type="entry name" value="P-loop containing nucleotide triphosphate hydrolases"/>
    <property type="match status" value="1"/>
</dbReference>
<comment type="caution">
    <text evidence="3">The sequence shown here is derived from an EMBL/GenBank/DDBJ whole genome shotgun (WGS) entry which is preliminary data.</text>
</comment>
<feature type="region of interest" description="Disordered" evidence="1">
    <location>
        <begin position="507"/>
        <end position="526"/>
    </location>
</feature>
<dbReference type="PANTHER" id="PTHR46411:SF4">
    <property type="entry name" value="AAA+ ATPASE DOMAIN-CONTAINING PROTEIN"/>
    <property type="match status" value="1"/>
</dbReference>
<feature type="compositionally biased region" description="Polar residues" evidence="1">
    <location>
        <begin position="91"/>
        <end position="101"/>
    </location>
</feature>
<feature type="region of interest" description="Disordered" evidence="1">
    <location>
        <begin position="825"/>
        <end position="844"/>
    </location>
</feature>
<sequence>MQREASIERPQPHDVSGRDVTARPIFPFAPESRRRYDQEEREITRYRSDSSDFDISEDDTDGVEALGPILWTVQVTARDERRGRERIRVYKTQSPLASGNSRRQKDAPMGPLEEPAEQGKAENYEPPSWGKVIFQVDCQVKAPHLPDRIDAVEALVIEQVPDNRISTRSPFLVQRLRAIADYYPDFFRQHTDNKRRGLGRTVSFPETWGFLLHRFRAMETFLQSKDDESSTDRERDILALEREHTQILYNYLKPHYENIVVPCMKTLDASTPRISFEDLWYIFPPGTDVYFRNGPAFQVAVVYDTLRQFDEPRAESRRRRGGVALGDQKSWTFRVWYLTTDGHFMRRTPGEHKIYHFEGLLDVTTLTMCPVSYWDKIDGGERRRKIIQRSTMLSKSYREGHLLAHYNGPCAGATASYSGKLVVDHRRGLLENEAISRRQEEFLEYWAQPFGDYDNILIHEGAEDAGRIETDDDSDYYSRDRPRRRRGTTVVRRSEEEIRYSSPFRSATFRQSDDGGRNGTMAKGSKPRELSEHQLLLIRPLAWAFALKTKQWYKGEIQTIRALATRQNSTKEVWAADFIEGKGTGQIALLHGPPGVGKTYTVEAIAEFLHRPLLALTVADIGTQETKVERELFKWFSLAEAWNAVLLVDEADIFLERRQNRDLARNGLVSAFLRRMEYFKGLLFLTTNRVGQIDDAFISRVHVAIGYRPFTSQDRVKIWQGFFHKLDKERAGKIQIARGAKKWVLEKAESGGAQLNGRDIRNALQTAITLAEAEYEEDPDFDPENTTIVVDQSHFERVLEISEKFHSYLKSIRKEDEKKRAAVRYDRNDFHGGPIRDSSAYPDD</sequence>
<feature type="domain" description="AAA+ ATPase" evidence="2">
    <location>
        <begin position="584"/>
        <end position="710"/>
    </location>
</feature>
<evidence type="ECO:0000256" key="1">
    <source>
        <dbReference type="SAM" id="MobiDB-lite"/>
    </source>
</evidence>
<proteinExistence type="predicted"/>
<dbReference type="InterPro" id="IPR054289">
    <property type="entry name" value="DUF7025"/>
</dbReference>
<feature type="region of interest" description="Disordered" evidence="1">
    <location>
        <begin position="468"/>
        <end position="488"/>
    </location>
</feature>
<feature type="compositionally biased region" description="Basic and acidic residues" evidence="1">
    <location>
        <begin position="31"/>
        <end position="50"/>
    </location>
</feature>
<organism evidence="3 4">
    <name type="scientific">Xylaria grammica</name>
    <dbReference type="NCBI Taxonomy" id="363999"/>
    <lineage>
        <taxon>Eukaryota</taxon>
        <taxon>Fungi</taxon>
        <taxon>Dikarya</taxon>
        <taxon>Ascomycota</taxon>
        <taxon>Pezizomycotina</taxon>
        <taxon>Sordariomycetes</taxon>
        <taxon>Xylariomycetidae</taxon>
        <taxon>Xylariales</taxon>
        <taxon>Xylariaceae</taxon>
        <taxon>Xylaria</taxon>
    </lineage>
</organism>
<dbReference type="GO" id="GO:0005524">
    <property type="term" value="F:ATP binding"/>
    <property type="evidence" value="ECO:0007669"/>
    <property type="project" value="InterPro"/>
</dbReference>
<evidence type="ECO:0000313" key="3">
    <source>
        <dbReference type="EMBL" id="RWA13067.1"/>
    </source>
</evidence>